<dbReference type="Proteomes" id="UP000075606">
    <property type="component" value="Unassembled WGS sequence"/>
</dbReference>
<organism evidence="2 3">
    <name type="scientific">Roseivirga spongicola</name>
    <dbReference type="NCBI Taxonomy" id="333140"/>
    <lineage>
        <taxon>Bacteria</taxon>
        <taxon>Pseudomonadati</taxon>
        <taxon>Bacteroidota</taxon>
        <taxon>Cytophagia</taxon>
        <taxon>Cytophagales</taxon>
        <taxon>Roseivirgaceae</taxon>
        <taxon>Roseivirga</taxon>
    </lineage>
</organism>
<reference evidence="2 3" key="1">
    <citation type="submission" date="2016-01" db="EMBL/GenBank/DDBJ databases">
        <title>Genome sequencing of Roseivirga spongicola UST030701-084.</title>
        <authorList>
            <person name="Selvaratnam C."/>
            <person name="Thevarajoo S."/>
            <person name="Goh K.M."/>
            <person name="Ee R."/>
            <person name="Chan K.-G."/>
            <person name="Chong C.S."/>
        </authorList>
    </citation>
    <scope>NUCLEOTIDE SEQUENCE [LARGE SCALE GENOMIC DNA]</scope>
    <source>
        <strain evidence="2 3">UST030701-084</strain>
    </source>
</reference>
<feature type="chain" id="PRO_5007574636" description="Outer membrane protein beta-barrel domain-containing protein" evidence="1">
    <location>
        <begin position="34"/>
        <end position="436"/>
    </location>
</feature>
<evidence type="ECO:0008006" key="4">
    <source>
        <dbReference type="Google" id="ProtNLM"/>
    </source>
</evidence>
<dbReference type="STRING" id="333140.AWW68_03390"/>
<dbReference type="Gene3D" id="2.40.160.60">
    <property type="entry name" value="Outer membrane protein transport protein (OMPP1/FadL/TodX)"/>
    <property type="match status" value="1"/>
</dbReference>
<evidence type="ECO:0000313" key="3">
    <source>
        <dbReference type="Proteomes" id="UP000075606"/>
    </source>
</evidence>
<proteinExistence type="predicted"/>
<evidence type="ECO:0000313" key="2">
    <source>
        <dbReference type="EMBL" id="KYG77825.1"/>
    </source>
</evidence>
<name>A0A150XGI6_9BACT</name>
<evidence type="ECO:0000256" key="1">
    <source>
        <dbReference type="SAM" id="SignalP"/>
    </source>
</evidence>
<feature type="signal peptide" evidence="1">
    <location>
        <begin position="1"/>
        <end position="33"/>
    </location>
</feature>
<dbReference type="EMBL" id="LRPC01000001">
    <property type="protein sequence ID" value="KYG77825.1"/>
    <property type="molecule type" value="Genomic_DNA"/>
</dbReference>
<accession>A0A150XGI6</accession>
<protein>
    <recommendedName>
        <fullName evidence="4">Outer membrane protein beta-barrel domain-containing protein</fullName>
    </recommendedName>
</protein>
<keyword evidence="1" id="KW-0732">Signal</keyword>
<dbReference type="AlphaFoldDB" id="A0A150XGI6"/>
<sequence>MLEISVLRRSKFRLRYINLAFILSFVAFQTAMAQGDQSSYSALGVGSLNWSGFAQNEAMGGLGVGYNTKYFYNDLNPALLGANYEAVFQLGTTVDYRNITNGSDSYSTVSGGFKEFAMSAPLVYGKWNLGISLSPYTSVNYGFTQVQTGPEGGDTNIDVTGRGGIDQANLVTSFKIGDLSIGLKGTYYFGIINNEDKFTLTDINSNFATTIVNERRSFGQLAASAGLYYNLNLSNNKRLNFGAYYNPGFNLRQERLVTFENETPNGTTTSTDTLAYNKDESLYIPEKMGFGISYEKFRSFAVGLDVQFQNWRSYRNYQGSTESYYGNAIRVALGTEYIPNAEQPTKLINVTSFRFGIHYEKTPFLISNEVVNDFGINFGVSVPLSSFWGLSHLNVGATLGQRGNISTTGLVRENYVKLNLGFSLQDITWFSKQRFN</sequence>
<comment type="caution">
    <text evidence="2">The sequence shown here is derived from an EMBL/GenBank/DDBJ whole genome shotgun (WGS) entry which is preliminary data.</text>
</comment>
<dbReference type="RefSeq" id="WP_068216583.1">
    <property type="nucleotide sequence ID" value="NZ_CP139724.1"/>
</dbReference>
<dbReference type="SUPFAM" id="SSF56935">
    <property type="entry name" value="Porins"/>
    <property type="match status" value="1"/>
</dbReference>
<gene>
    <name evidence="2" type="ORF">AWW68_03390</name>
</gene>
<keyword evidence="3" id="KW-1185">Reference proteome</keyword>